<feature type="transmembrane region" description="Helical" evidence="1">
    <location>
        <begin position="246"/>
        <end position="268"/>
    </location>
</feature>
<keyword evidence="1" id="KW-1133">Transmembrane helix</keyword>
<reference evidence="2 3" key="1">
    <citation type="submission" date="2018-06" db="EMBL/GenBank/DDBJ databases">
        <title>Actinomadura craniellae sp. nov. isolated from marine sponge Craniella sp.</title>
        <authorList>
            <person name="Li L."/>
            <person name="Xu Q.H."/>
            <person name="Lin H.W."/>
            <person name="Lu Y.H."/>
        </authorList>
    </citation>
    <scope>NUCLEOTIDE SEQUENCE [LARGE SCALE GENOMIC DNA]</scope>
    <source>
        <strain evidence="2 3">LHW63021</strain>
    </source>
</reference>
<keyword evidence="1" id="KW-0812">Transmembrane</keyword>
<proteinExistence type="predicted"/>
<accession>A0A365H5U2</accession>
<comment type="caution">
    <text evidence="2">The sequence shown here is derived from an EMBL/GenBank/DDBJ whole genome shotgun (WGS) entry which is preliminary data.</text>
</comment>
<organism evidence="2 3">
    <name type="scientific">Actinomadura craniellae</name>
    <dbReference type="NCBI Taxonomy" id="2231787"/>
    <lineage>
        <taxon>Bacteria</taxon>
        <taxon>Bacillati</taxon>
        <taxon>Actinomycetota</taxon>
        <taxon>Actinomycetes</taxon>
        <taxon>Streptosporangiales</taxon>
        <taxon>Thermomonosporaceae</taxon>
        <taxon>Actinomadura</taxon>
    </lineage>
</organism>
<evidence type="ECO:0000313" key="3">
    <source>
        <dbReference type="Proteomes" id="UP000251891"/>
    </source>
</evidence>
<name>A0A365H5U2_9ACTN</name>
<keyword evidence="3" id="KW-1185">Reference proteome</keyword>
<feature type="transmembrane region" description="Helical" evidence="1">
    <location>
        <begin position="21"/>
        <end position="44"/>
    </location>
</feature>
<evidence type="ECO:0000313" key="2">
    <source>
        <dbReference type="EMBL" id="RAY14465.1"/>
    </source>
</evidence>
<dbReference type="EMBL" id="QLYX01000006">
    <property type="protein sequence ID" value="RAY14465.1"/>
    <property type="molecule type" value="Genomic_DNA"/>
</dbReference>
<dbReference type="AlphaFoldDB" id="A0A365H5U2"/>
<dbReference type="RefSeq" id="WP_111868300.1">
    <property type="nucleotide sequence ID" value="NZ_QLYX01000006.1"/>
</dbReference>
<keyword evidence="1" id="KW-0472">Membrane</keyword>
<gene>
    <name evidence="2" type="ORF">DPM19_16055</name>
</gene>
<dbReference type="OrthoDB" id="3695060at2"/>
<evidence type="ECO:0000256" key="1">
    <source>
        <dbReference type="SAM" id="Phobius"/>
    </source>
</evidence>
<sequence length="275" mass="28883">MSSTQQRKKPAQNKKKDNSGTYGCLFVIVLTAVFVVGPILWGMYDEGVFDGSSKSSETAPVFGGRESGLLAEQLAEASKVQNVCYGWEIDSGRSFVRPAAPVYSGTFTPAPVPSTDSFDDPSSDGVELGSNLGVGVDPRKVPDRCPRWVVFTADYYYSSIDKEWTSVSSGIKTNLDITLTGFDLDDLGITNQELLGDNANGRLADAIGALPMIVAEKGGAQPVPAPAAAQPPPAGDEVSGPGVGRYIFMGIAILLIAGGLVWIIAAAVRSRGSES</sequence>
<protein>
    <submittedName>
        <fullName evidence="2">Uncharacterized protein</fullName>
    </submittedName>
</protein>
<dbReference type="Proteomes" id="UP000251891">
    <property type="component" value="Unassembled WGS sequence"/>
</dbReference>